<dbReference type="EMBL" id="MTKT01002940">
    <property type="protein sequence ID" value="OWM76957.1"/>
    <property type="molecule type" value="Genomic_DNA"/>
</dbReference>
<gene>
    <name evidence="1" type="ORF">CDL15_Pgr011682</name>
</gene>
<dbReference type="Proteomes" id="UP000197138">
    <property type="component" value="Unassembled WGS sequence"/>
</dbReference>
<sequence length="131" mass="14921">MHGRIALWIARCTDAYPACFAICTGALPPVDCGVRGRLPDGFCNKHGRIALWIAGCTSAYLMDLQRSRAIARAELNEKCRAELNEKCRAKLNEKCRVELNEKCRAKLNEKCKAELNEKYRVWKESLCFAQR</sequence>
<name>A0A218WVU4_PUNGR</name>
<dbReference type="AlphaFoldDB" id="A0A218WVU4"/>
<comment type="caution">
    <text evidence="1">The sequence shown here is derived from an EMBL/GenBank/DDBJ whole genome shotgun (WGS) entry which is preliminary data.</text>
</comment>
<organism evidence="1 2">
    <name type="scientific">Punica granatum</name>
    <name type="common">Pomegranate</name>
    <dbReference type="NCBI Taxonomy" id="22663"/>
    <lineage>
        <taxon>Eukaryota</taxon>
        <taxon>Viridiplantae</taxon>
        <taxon>Streptophyta</taxon>
        <taxon>Embryophyta</taxon>
        <taxon>Tracheophyta</taxon>
        <taxon>Spermatophyta</taxon>
        <taxon>Magnoliopsida</taxon>
        <taxon>eudicotyledons</taxon>
        <taxon>Gunneridae</taxon>
        <taxon>Pentapetalae</taxon>
        <taxon>rosids</taxon>
        <taxon>malvids</taxon>
        <taxon>Myrtales</taxon>
        <taxon>Lythraceae</taxon>
        <taxon>Punica</taxon>
    </lineage>
</organism>
<protein>
    <submittedName>
        <fullName evidence="1">Uncharacterized protein</fullName>
    </submittedName>
</protein>
<evidence type="ECO:0000313" key="2">
    <source>
        <dbReference type="Proteomes" id="UP000197138"/>
    </source>
</evidence>
<reference evidence="2" key="1">
    <citation type="journal article" date="2017" name="Plant J.">
        <title>The pomegranate (Punica granatum L.) genome and the genomics of punicalagin biosynthesis.</title>
        <authorList>
            <person name="Qin G."/>
            <person name="Xu C."/>
            <person name="Ming R."/>
            <person name="Tang H."/>
            <person name="Guyot R."/>
            <person name="Kramer E.M."/>
            <person name="Hu Y."/>
            <person name="Yi X."/>
            <person name="Qi Y."/>
            <person name="Xu X."/>
            <person name="Gao Z."/>
            <person name="Pan H."/>
            <person name="Jian J."/>
            <person name="Tian Y."/>
            <person name="Yue Z."/>
            <person name="Xu Y."/>
        </authorList>
    </citation>
    <scope>NUCLEOTIDE SEQUENCE [LARGE SCALE GENOMIC DNA]</scope>
    <source>
        <strain evidence="2">cv. Dabenzi</strain>
    </source>
</reference>
<accession>A0A218WVU4</accession>
<proteinExistence type="predicted"/>
<evidence type="ECO:0000313" key="1">
    <source>
        <dbReference type="EMBL" id="OWM76957.1"/>
    </source>
</evidence>